<comment type="caution">
    <text evidence="2">The sequence shown here is derived from an EMBL/GenBank/DDBJ whole genome shotgun (WGS) entry which is preliminary data.</text>
</comment>
<keyword evidence="1" id="KW-0472">Membrane</keyword>
<evidence type="ECO:0000256" key="1">
    <source>
        <dbReference type="SAM" id="Phobius"/>
    </source>
</evidence>
<evidence type="ECO:0000313" key="2">
    <source>
        <dbReference type="EMBL" id="CAG7834461.1"/>
    </source>
</evidence>
<proteinExistence type="predicted"/>
<keyword evidence="1" id="KW-0812">Transmembrane</keyword>
<protein>
    <submittedName>
        <fullName evidence="2">Uncharacterized protein</fullName>
    </submittedName>
</protein>
<dbReference type="AlphaFoldDB" id="A0A8J2LNF6"/>
<gene>
    <name evidence="2" type="ORF">AFUS01_LOCUS43967</name>
</gene>
<accession>A0A8J2LNF6</accession>
<feature type="transmembrane region" description="Helical" evidence="1">
    <location>
        <begin position="230"/>
        <end position="254"/>
    </location>
</feature>
<evidence type="ECO:0000313" key="3">
    <source>
        <dbReference type="Proteomes" id="UP000708208"/>
    </source>
</evidence>
<organism evidence="2 3">
    <name type="scientific">Allacma fusca</name>
    <dbReference type="NCBI Taxonomy" id="39272"/>
    <lineage>
        <taxon>Eukaryota</taxon>
        <taxon>Metazoa</taxon>
        <taxon>Ecdysozoa</taxon>
        <taxon>Arthropoda</taxon>
        <taxon>Hexapoda</taxon>
        <taxon>Collembola</taxon>
        <taxon>Symphypleona</taxon>
        <taxon>Sminthuridae</taxon>
        <taxon>Allacma</taxon>
    </lineage>
</organism>
<dbReference type="EMBL" id="CAJVCH010570254">
    <property type="protein sequence ID" value="CAG7834461.1"/>
    <property type="molecule type" value="Genomic_DNA"/>
</dbReference>
<reference evidence="2" key="1">
    <citation type="submission" date="2021-06" db="EMBL/GenBank/DDBJ databases">
        <authorList>
            <person name="Hodson N. C."/>
            <person name="Mongue J. A."/>
            <person name="Jaron S. K."/>
        </authorList>
    </citation>
    <scope>NUCLEOTIDE SEQUENCE</scope>
</reference>
<sequence>MFLCLEPETTAGFTLDIFEYELIYPTVFPDTDWFLLNFISIVYFGYVSQGGILSSLLDLYTQLVPIRFNSTQVDIIFSQMSAIPPIFVLAIPAKWKTLVTAPTAMAEEELGIPSTLYKTVLKLDMNSKIRVFHTGLTPLPKSHLERDISRIIQGQHHPTGETVEKTYWNHVCLSLWNEDVQKRPLVDVGLNLYRVEVQQYWKRKAGANNVTERDQKFQKIFKFHDFLSELMYYAVNAFSMIFTTVLFFMSYLVFLT</sequence>
<dbReference type="Proteomes" id="UP000708208">
    <property type="component" value="Unassembled WGS sequence"/>
</dbReference>
<keyword evidence="3" id="KW-1185">Reference proteome</keyword>
<keyword evidence="1" id="KW-1133">Transmembrane helix</keyword>
<name>A0A8J2LNF6_9HEXA</name>